<reference evidence="8 9" key="1">
    <citation type="submission" date="2024-01" db="EMBL/GenBank/DDBJ databases">
        <title>A draft genome for the cacao thread blight pathogen Marasmiellus scandens.</title>
        <authorList>
            <person name="Baruah I.K."/>
            <person name="Leung J."/>
            <person name="Bukari Y."/>
            <person name="Amoako-Attah I."/>
            <person name="Meinhardt L.W."/>
            <person name="Bailey B.A."/>
            <person name="Cohen S.P."/>
        </authorList>
    </citation>
    <scope>NUCLEOTIDE SEQUENCE [LARGE SCALE GENOMIC DNA]</scope>
    <source>
        <strain evidence="8 9">GH-19</strain>
    </source>
</reference>
<keyword evidence="3" id="KW-0227">DNA damage</keyword>
<feature type="compositionally biased region" description="Basic residues" evidence="7">
    <location>
        <begin position="151"/>
        <end position="160"/>
    </location>
</feature>
<dbReference type="SUPFAM" id="SSF51658">
    <property type="entry name" value="Xylose isomerase-like"/>
    <property type="match status" value="1"/>
</dbReference>
<keyword evidence="9" id="KW-1185">Reference proteome</keyword>
<evidence type="ECO:0000256" key="7">
    <source>
        <dbReference type="SAM" id="MobiDB-lite"/>
    </source>
</evidence>
<evidence type="ECO:0000256" key="4">
    <source>
        <dbReference type="ARBA" id="ARBA00022769"/>
    </source>
</evidence>
<gene>
    <name evidence="8" type="ORF">VKT23_001348</name>
</gene>
<organism evidence="8 9">
    <name type="scientific">Marasmiellus scandens</name>
    <dbReference type="NCBI Taxonomy" id="2682957"/>
    <lineage>
        <taxon>Eukaryota</taxon>
        <taxon>Fungi</taxon>
        <taxon>Dikarya</taxon>
        <taxon>Basidiomycota</taxon>
        <taxon>Agaricomycotina</taxon>
        <taxon>Agaricomycetes</taxon>
        <taxon>Agaricomycetidae</taxon>
        <taxon>Agaricales</taxon>
        <taxon>Marasmiineae</taxon>
        <taxon>Omphalotaceae</taxon>
        <taxon>Marasmiellus</taxon>
    </lineage>
</organism>
<proteinExistence type="predicted"/>
<dbReference type="Gene3D" id="3.20.20.150">
    <property type="entry name" value="Divalent-metal-dependent TIM barrel enzymes"/>
    <property type="match status" value="1"/>
</dbReference>
<feature type="compositionally biased region" description="Basic and acidic residues" evidence="7">
    <location>
        <begin position="508"/>
        <end position="527"/>
    </location>
</feature>
<name>A0ABR1K6T5_9AGAR</name>
<feature type="compositionally biased region" description="Low complexity" evidence="7">
    <location>
        <begin position="108"/>
        <end position="118"/>
    </location>
</feature>
<keyword evidence="6" id="KW-0234">DNA repair</keyword>
<keyword evidence="2" id="KW-0255">Endonuclease</keyword>
<feature type="compositionally biased region" description="Acidic residues" evidence="7">
    <location>
        <begin position="542"/>
        <end position="565"/>
    </location>
</feature>
<dbReference type="NCBIfam" id="TIGR00629">
    <property type="entry name" value="uvde"/>
    <property type="match status" value="1"/>
</dbReference>
<dbReference type="PANTHER" id="PTHR31290:SF5">
    <property type="entry name" value="UV-DAMAGE ENDONUCLEASE"/>
    <property type="match status" value="1"/>
</dbReference>
<evidence type="ECO:0000256" key="6">
    <source>
        <dbReference type="ARBA" id="ARBA00023204"/>
    </source>
</evidence>
<comment type="caution">
    <text evidence="8">The sequence shown here is derived from an EMBL/GenBank/DDBJ whole genome shotgun (WGS) entry which is preliminary data.</text>
</comment>
<accession>A0ABR1K6T5</accession>
<dbReference type="InterPro" id="IPR004601">
    <property type="entry name" value="UvdE"/>
</dbReference>
<evidence type="ECO:0000256" key="1">
    <source>
        <dbReference type="ARBA" id="ARBA00022722"/>
    </source>
</evidence>
<evidence type="ECO:0008006" key="10">
    <source>
        <dbReference type="Google" id="ProtNLM"/>
    </source>
</evidence>
<evidence type="ECO:0000256" key="5">
    <source>
        <dbReference type="ARBA" id="ARBA00022801"/>
    </source>
</evidence>
<evidence type="ECO:0000256" key="2">
    <source>
        <dbReference type="ARBA" id="ARBA00022759"/>
    </source>
</evidence>
<feature type="region of interest" description="Disordered" evidence="7">
    <location>
        <begin position="63"/>
        <end position="163"/>
    </location>
</feature>
<dbReference type="Pfam" id="PF03851">
    <property type="entry name" value="UvdE"/>
    <property type="match status" value="1"/>
</dbReference>
<keyword evidence="4" id="KW-0228">DNA excision</keyword>
<dbReference type="PANTHER" id="PTHR31290">
    <property type="entry name" value="UV-DAMAGE ENDONUCLEASE"/>
    <property type="match status" value="1"/>
</dbReference>
<evidence type="ECO:0000256" key="3">
    <source>
        <dbReference type="ARBA" id="ARBA00022763"/>
    </source>
</evidence>
<keyword evidence="5" id="KW-0378">Hydrolase</keyword>
<dbReference type="Proteomes" id="UP001498398">
    <property type="component" value="Unassembled WGS sequence"/>
</dbReference>
<protein>
    <recommendedName>
        <fullName evidence="10">UV-endonuclease UvdE</fullName>
    </recommendedName>
</protein>
<evidence type="ECO:0000313" key="8">
    <source>
        <dbReference type="EMBL" id="KAK7473250.1"/>
    </source>
</evidence>
<dbReference type="InterPro" id="IPR036237">
    <property type="entry name" value="Xyl_isomerase-like_sf"/>
</dbReference>
<evidence type="ECO:0000313" key="9">
    <source>
        <dbReference type="Proteomes" id="UP001498398"/>
    </source>
</evidence>
<sequence length="565" mass="63406">MLRLALGKSSRIVQAHIYSRFTTLSTCMELQRRRSTRVQAMATTATAIANSTAVEITNASVVESDSVARKRKRTSKKAVKEEVSGSELSSLSDADEEFSPGKKRKTAKVTVAKSTSTKAESRKRVQDEEIGVTHTNDSAESQEIEPSATPKTKKPRKPRAPKPESVYVIPDVERKETKFRGRLGYACLNTVLRNKKPASDAVFCSRTCRIDTIKKNGMEWVKELGRKNVQDLITMIQWNEENSIRFLRVSSDMFPFASHPTYGYSLSYASDLLSQAGALAKKYGHRLTSHPGQFTQLGSPNPGVIENSIRELKYHTEMMELMGVGKDGVLVIHGGGVYDDKEAALKRIRETIQEKLPQNVRDRLVLENDEMCYSAEDLLPLCEELDVPLVFDYHHDSLYPSSISPRDIILRTNAIFARRGIKPKQHLSEPRPGALTLMEKRAHADRCSSGLPKELEEEGVAMDVDLMIEAKDKEQAVFELFRMYGLVESGECGFKWENLRPPNPNQTKETKGRKSNKKGKETNEGKSKSKRAKKGKKAVEMYSDEDDETADFGDDFEDENGIEGK</sequence>
<feature type="region of interest" description="Disordered" evidence="7">
    <location>
        <begin position="495"/>
        <end position="565"/>
    </location>
</feature>
<keyword evidence="1" id="KW-0540">Nuclease</keyword>
<dbReference type="EMBL" id="JBANRG010000001">
    <property type="protein sequence ID" value="KAK7473250.1"/>
    <property type="molecule type" value="Genomic_DNA"/>
</dbReference>